<accession>A0A124SF39</accession>
<sequence length="86" mass="9949">MPLCRIRRRNERNTVEHHNKERDQVMRVEAAIINEYYKFPASTTVLCISNHPRFDATSPVAKVALTGDAMIGPITSFRVSHHYRNL</sequence>
<dbReference type="Proteomes" id="UP000243975">
    <property type="component" value="Unassembled WGS sequence"/>
</dbReference>
<gene>
    <name evidence="1" type="ORF">Ccrd_019675</name>
</gene>
<organism evidence="1 2">
    <name type="scientific">Cynara cardunculus var. scolymus</name>
    <name type="common">Globe artichoke</name>
    <name type="synonym">Cynara scolymus</name>
    <dbReference type="NCBI Taxonomy" id="59895"/>
    <lineage>
        <taxon>Eukaryota</taxon>
        <taxon>Viridiplantae</taxon>
        <taxon>Streptophyta</taxon>
        <taxon>Embryophyta</taxon>
        <taxon>Tracheophyta</taxon>
        <taxon>Spermatophyta</taxon>
        <taxon>Magnoliopsida</taxon>
        <taxon>eudicotyledons</taxon>
        <taxon>Gunneridae</taxon>
        <taxon>Pentapetalae</taxon>
        <taxon>asterids</taxon>
        <taxon>campanulids</taxon>
        <taxon>Asterales</taxon>
        <taxon>Asteraceae</taxon>
        <taxon>Carduoideae</taxon>
        <taxon>Cardueae</taxon>
        <taxon>Carduinae</taxon>
        <taxon>Cynara</taxon>
    </lineage>
</organism>
<proteinExistence type="predicted"/>
<evidence type="ECO:0000313" key="1">
    <source>
        <dbReference type="EMBL" id="KVI02043.1"/>
    </source>
</evidence>
<evidence type="ECO:0000313" key="2">
    <source>
        <dbReference type="Proteomes" id="UP000243975"/>
    </source>
</evidence>
<dbReference type="EMBL" id="LEKV01002665">
    <property type="protein sequence ID" value="KVI02043.1"/>
    <property type="molecule type" value="Genomic_DNA"/>
</dbReference>
<dbReference type="Gramene" id="KVI02043">
    <property type="protein sequence ID" value="KVI02043"/>
    <property type="gene ID" value="Ccrd_019675"/>
</dbReference>
<protein>
    <submittedName>
        <fullName evidence="1">Uncharacterized protein</fullName>
    </submittedName>
</protein>
<name>A0A124SF39_CYNCS</name>
<keyword evidence="2" id="KW-1185">Reference proteome</keyword>
<reference evidence="1 2" key="1">
    <citation type="journal article" date="2016" name="Sci. Rep.">
        <title>The genome sequence of the outbreeding globe artichoke constructed de novo incorporating a phase-aware low-pass sequencing strategy of F1 progeny.</title>
        <authorList>
            <person name="Scaglione D."/>
            <person name="Reyes-Chin-Wo S."/>
            <person name="Acquadro A."/>
            <person name="Froenicke L."/>
            <person name="Portis E."/>
            <person name="Beitel C."/>
            <person name="Tirone M."/>
            <person name="Mauro R."/>
            <person name="Lo Monaco A."/>
            <person name="Mauromicale G."/>
            <person name="Faccioli P."/>
            <person name="Cattivelli L."/>
            <person name="Rieseberg L."/>
            <person name="Michelmore R."/>
            <person name="Lanteri S."/>
        </authorList>
    </citation>
    <scope>NUCLEOTIDE SEQUENCE [LARGE SCALE GENOMIC DNA]</scope>
    <source>
        <strain evidence="1">2C</strain>
    </source>
</reference>
<dbReference type="AlphaFoldDB" id="A0A124SF39"/>
<comment type="caution">
    <text evidence="1">The sequence shown here is derived from an EMBL/GenBank/DDBJ whole genome shotgun (WGS) entry which is preliminary data.</text>
</comment>